<dbReference type="GO" id="GO:0003735">
    <property type="term" value="F:structural constituent of ribosome"/>
    <property type="evidence" value="ECO:0007669"/>
    <property type="project" value="InterPro"/>
</dbReference>
<evidence type="ECO:0000313" key="8">
    <source>
        <dbReference type="EMBL" id="KAK7820045.1"/>
    </source>
</evidence>
<proteinExistence type="inferred from homology"/>
<dbReference type="AlphaFoldDB" id="A0AAW0J096"/>
<keyword evidence="4 6" id="KW-0687">Ribonucleoprotein</keyword>
<comment type="caution">
    <text evidence="8">The sequence shown here is derived from an EMBL/GenBank/DDBJ whole genome shotgun (WGS) entry which is preliminary data.</text>
</comment>
<dbReference type="Proteomes" id="UP001488838">
    <property type="component" value="Unassembled WGS sequence"/>
</dbReference>
<dbReference type="GO" id="GO:0005840">
    <property type="term" value="C:ribosome"/>
    <property type="evidence" value="ECO:0007669"/>
    <property type="project" value="UniProtKB-KW"/>
</dbReference>
<dbReference type="Pfam" id="PF01158">
    <property type="entry name" value="Ribosomal_L36e"/>
    <property type="match status" value="1"/>
</dbReference>
<dbReference type="InterPro" id="IPR038097">
    <property type="entry name" value="Ribosomal_eL36_sf"/>
</dbReference>
<dbReference type="Gene3D" id="1.10.10.1760">
    <property type="entry name" value="60S ribosomal protein L36"/>
    <property type="match status" value="1"/>
</dbReference>
<dbReference type="InterPro" id="IPR000509">
    <property type="entry name" value="Ribosomal_eL36"/>
</dbReference>
<feature type="compositionally biased region" description="Basic and acidic residues" evidence="7">
    <location>
        <begin position="58"/>
        <end position="79"/>
    </location>
</feature>
<dbReference type="PANTHER" id="PTHR10114">
    <property type="entry name" value="60S RIBOSOMAL PROTEIN L36"/>
    <property type="match status" value="1"/>
</dbReference>
<evidence type="ECO:0000256" key="4">
    <source>
        <dbReference type="ARBA" id="ARBA00023274"/>
    </source>
</evidence>
<keyword evidence="3 6" id="KW-0689">Ribosomal protein</keyword>
<organism evidence="8 9">
    <name type="scientific">Myodes glareolus</name>
    <name type="common">Bank vole</name>
    <name type="synonym">Clethrionomys glareolus</name>
    <dbReference type="NCBI Taxonomy" id="447135"/>
    <lineage>
        <taxon>Eukaryota</taxon>
        <taxon>Metazoa</taxon>
        <taxon>Chordata</taxon>
        <taxon>Craniata</taxon>
        <taxon>Vertebrata</taxon>
        <taxon>Euteleostomi</taxon>
        <taxon>Mammalia</taxon>
        <taxon>Eutheria</taxon>
        <taxon>Euarchontoglires</taxon>
        <taxon>Glires</taxon>
        <taxon>Rodentia</taxon>
        <taxon>Myomorpha</taxon>
        <taxon>Muroidea</taxon>
        <taxon>Cricetidae</taxon>
        <taxon>Arvicolinae</taxon>
        <taxon>Myodes</taxon>
    </lineage>
</organism>
<evidence type="ECO:0000256" key="2">
    <source>
        <dbReference type="ARBA" id="ARBA00011133"/>
    </source>
</evidence>
<evidence type="ECO:0000313" key="9">
    <source>
        <dbReference type="Proteomes" id="UP001488838"/>
    </source>
</evidence>
<evidence type="ECO:0000256" key="1">
    <source>
        <dbReference type="ARBA" id="ARBA00006509"/>
    </source>
</evidence>
<sequence>MAVGLNKSHKVTKNMSQPRHSRQRGRLTKHTKFVRDMIREVYGFVPYERRTVELLKMSKDKRTQVHQEEGGHTHLRQEKAGGAGQRAGRNEEGSGQ</sequence>
<feature type="region of interest" description="Disordered" evidence="7">
    <location>
        <begin position="58"/>
        <end position="96"/>
    </location>
</feature>
<dbReference type="EMBL" id="JBBHLL010000075">
    <property type="protein sequence ID" value="KAK7820045.1"/>
    <property type="molecule type" value="Genomic_DNA"/>
</dbReference>
<evidence type="ECO:0000256" key="5">
    <source>
        <dbReference type="ARBA" id="ARBA00034092"/>
    </source>
</evidence>
<accession>A0AAW0J096</accession>
<dbReference type="PROSITE" id="PS01190">
    <property type="entry name" value="RIBOSOMAL_L36E"/>
    <property type="match status" value="1"/>
</dbReference>
<comment type="function">
    <text evidence="5">Component of the large ribosomal subunit. The ribosome is a large ribonucleoprotein complex responsible for the synthesis of proteins in the cell.</text>
</comment>
<name>A0AAW0J096_MYOGA</name>
<keyword evidence="9" id="KW-1185">Reference proteome</keyword>
<evidence type="ECO:0000256" key="3">
    <source>
        <dbReference type="ARBA" id="ARBA00022980"/>
    </source>
</evidence>
<comment type="similarity">
    <text evidence="1 6">Belongs to the eukaryotic ribosomal protein eL36 family.</text>
</comment>
<feature type="region of interest" description="Disordered" evidence="7">
    <location>
        <begin position="1"/>
        <end position="31"/>
    </location>
</feature>
<protein>
    <recommendedName>
        <fullName evidence="6">60S ribosomal protein L36</fullName>
    </recommendedName>
</protein>
<feature type="compositionally biased region" description="Basic residues" evidence="7">
    <location>
        <begin position="19"/>
        <end position="31"/>
    </location>
</feature>
<reference evidence="8 9" key="1">
    <citation type="journal article" date="2023" name="bioRxiv">
        <title>Conserved and derived expression patterns and positive selection on dental genes reveal complex evolutionary context of ever-growing rodent molars.</title>
        <authorList>
            <person name="Calamari Z.T."/>
            <person name="Song A."/>
            <person name="Cohen E."/>
            <person name="Akter M."/>
            <person name="Roy R.D."/>
            <person name="Hallikas O."/>
            <person name="Christensen M.M."/>
            <person name="Li P."/>
            <person name="Marangoni P."/>
            <person name="Jernvall J."/>
            <person name="Klein O.D."/>
        </authorList>
    </citation>
    <scope>NUCLEOTIDE SEQUENCE [LARGE SCALE GENOMIC DNA]</scope>
    <source>
        <strain evidence="8">V071</strain>
    </source>
</reference>
<dbReference type="GO" id="GO:0006412">
    <property type="term" value="P:translation"/>
    <property type="evidence" value="ECO:0007669"/>
    <property type="project" value="InterPro"/>
</dbReference>
<gene>
    <name evidence="8" type="ORF">U0070_022577</name>
</gene>
<comment type="subunit">
    <text evidence="2">Component of the large ribosomal subunit.</text>
</comment>
<dbReference type="GO" id="GO:1990904">
    <property type="term" value="C:ribonucleoprotein complex"/>
    <property type="evidence" value="ECO:0007669"/>
    <property type="project" value="UniProtKB-KW"/>
</dbReference>
<evidence type="ECO:0000256" key="7">
    <source>
        <dbReference type="SAM" id="MobiDB-lite"/>
    </source>
</evidence>
<evidence type="ECO:0000256" key="6">
    <source>
        <dbReference type="RuleBase" id="RU000665"/>
    </source>
</evidence>